<evidence type="ECO:0000313" key="1">
    <source>
        <dbReference type="EMBL" id="OQR71294.1"/>
    </source>
</evidence>
<gene>
    <name evidence="1" type="ORF">BIW11_03997</name>
</gene>
<dbReference type="Proteomes" id="UP000192247">
    <property type="component" value="Unassembled WGS sequence"/>
</dbReference>
<dbReference type="AlphaFoldDB" id="A0A1V9XCN4"/>
<keyword evidence="2" id="KW-1185">Reference proteome</keyword>
<organism evidence="1 2">
    <name type="scientific">Tropilaelaps mercedesae</name>
    <dbReference type="NCBI Taxonomy" id="418985"/>
    <lineage>
        <taxon>Eukaryota</taxon>
        <taxon>Metazoa</taxon>
        <taxon>Ecdysozoa</taxon>
        <taxon>Arthropoda</taxon>
        <taxon>Chelicerata</taxon>
        <taxon>Arachnida</taxon>
        <taxon>Acari</taxon>
        <taxon>Parasitiformes</taxon>
        <taxon>Mesostigmata</taxon>
        <taxon>Gamasina</taxon>
        <taxon>Dermanyssoidea</taxon>
        <taxon>Laelapidae</taxon>
        <taxon>Tropilaelaps</taxon>
    </lineage>
</organism>
<protein>
    <submittedName>
        <fullName evidence="1">Uncharacterized protein</fullName>
    </submittedName>
</protein>
<reference evidence="1 2" key="1">
    <citation type="journal article" date="2017" name="Gigascience">
        <title>Draft genome of the honey bee ectoparasitic mite, Tropilaelaps mercedesae, is shaped by the parasitic life history.</title>
        <authorList>
            <person name="Dong X."/>
            <person name="Armstrong S.D."/>
            <person name="Xia D."/>
            <person name="Makepeace B.L."/>
            <person name="Darby A.C."/>
            <person name="Kadowaki T."/>
        </authorList>
    </citation>
    <scope>NUCLEOTIDE SEQUENCE [LARGE SCALE GENOMIC DNA]</scope>
    <source>
        <strain evidence="1">Wuxi-XJTLU</strain>
    </source>
</reference>
<evidence type="ECO:0000313" key="2">
    <source>
        <dbReference type="Proteomes" id="UP000192247"/>
    </source>
</evidence>
<comment type="caution">
    <text evidence="1">The sequence shown here is derived from an EMBL/GenBank/DDBJ whole genome shotgun (WGS) entry which is preliminary data.</text>
</comment>
<accession>A0A1V9XCN4</accession>
<sequence>MPVSILTCKTHFRGTCRQHQNAMS</sequence>
<dbReference type="InParanoid" id="A0A1V9XCN4"/>
<proteinExistence type="predicted"/>
<dbReference type="EMBL" id="MNPL01014979">
    <property type="protein sequence ID" value="OQR71294.1"/>
    <property type="molecule type" value="Genomic_DNA"/>
</dbReference>
<name>A0A1V9XCN4_9ACAR</name>